<dbReference type="InterPro" id="IPR007527">
    <property type="entry name" value="Znf_SWIM"/>
</dbReference>
<accession>A0AAE1K6R1</accession>
<keyword evidence="4" id="KW-1185">Reference proteome</keyword>
<evidence type="ECO:0000313" key="3">
    <source>
        <dbReference type="EMBL" id="KAK3865657.1"/>
    </source>
</evidence>
<dbReference type="PANTHER" id="PTHR35385:SF2">
    <property type="entry name" value="PROTEIN B, PUTATIVE-RELATED"/>
    <property type="match status" value="1"/>
</dbReference>
<organism evidence="3 4">
    <name type="scientific">Petrolisthes cinctipes</name>
    <name type="common">Flat porcelain crab</name>
    <dbReference type="NCBI Taxonomy" id="88211"/>
    <lineage>
        <taxon>Eukaryota</taxon>
        <taxon>Metazoa</taxon>
        <taxon>Ecdysozoa</taxon>
        <taxon>Arthropoda</taxon>
        <taxon>Crustacea</taxon>
        <taxon>Multicrustacea</taxon>
        <taxon>Malacostraca</taxon>
        <taxon>Eumalacostraca</taxon>
        <taxon>Eucarida</taxon>
        <taxon>Decapoda</taxon>
        <taxon>Pleocyemata</taxon>
        <taxon>Anomura</taxon>
        <taxon>Galatheoidea</taxon>
        <taxon>Porcellanidae</taxon>
        <taxon>Petrolisthes</taxon>
    </lineage>
</organism>
<evidence type="ECO:0000259" key="2">
    <source>
        <dbReference type="PROSITE" id="PS50966"/>
    </source>
</evidence>
<dbReference type="Proteomes" id="UP001286313">
    <property type="component" value="Unassembled WGS sequence"/>
</dbReference>
<keyword evidence="1" id="KW-0863">Zinc-finger</keyword>
<dbReference type="PANTHER" id="PTHR35385">
    <property type="entry name" value="PROTEIN B, PUTATIVE-RELATED-RELATED"/>
    <property type="match status" value="1"/>
</dbReference>
<feature type="domain" description="SWIM-type" evidence="2">
    <location>
        <begin position="194"/>
        <end position="225"/>
    </location>
</feature>
<sequence>MELEVHDGGNFVIDLVTDLMMRCHQELKASSEVVFVDTTSHMDQLNTAVTPLLCAGPVGVVPLGIIFSSSQDEISYKRGKVVYFTKLIEKKKEWSIYYPAGRLLRGHHTNNFAESALSIMKDIVLNRSEAYNTCQLVMLMNEVYNSYIKHRLLDVALGCTNIKIPKATKSQIKEIVQVNDFLFEVKSESKEEKYFVDMEIGICDCPLGQTGAICKHQTAYADKYMMHFPQEFKNTPASRQWLFGIALGRKPPLDFFTELQESTVEKVASLVVAGEEIVLIGEKVGSSLLIGEEKSSSALATNPDNILCPAVI</sequence>
<evidence type="ECO:0000313" key="4">
    <source>
        <dbReference type="Proteomes" id="UP001286313"/>
    </source>
</evidence>
<evidence type="ECO:0000256" key="1">
    <source>
        <dbReference type="PROSITE-ProRule" id="PRU00325"/>
    </source>
</evidence>
<dbReference type="AlphaFoldDB" id="A0AAE1K6R1"/>
<dbReference type="EMBL" id="JAWQEG010003541">
    <property type="protein sequence ID" value="KAK3865657.1"/>
    <property type="molecule type" value="Genomic_DNA"/>
</dbReference>
<dbReference type="GO" id="GO:0008270">
    <property type="term" value="F:zinc ion binding"/>
    <property type="evidence" value="ECO:0007669"/>
    <property type="project" value="UniProtKB-KW"/>
</dbReference>
<dbReference type="PROSITE" id="PS50966">
    <property type="entry name" value="ZF_SWIM"/>
    <property type="match status" value="1"/>
</dbReference>
<keyword evidence="1" id="KW-0862">Zinc</keyword>
<proteinExistence type="predicted"/>
<name>A0AAE1K6R1_PETCI</name>
<protein>
    <recommendedName>
        <fullName evidence="2">SWIM-type domain-containing protein</fullName>
    </recommendedName>
</protein>
<comment type="caution">
    <text evidence="3">The sequence shown here is derived from an EMBL/GenBank/DDBJ whole genome shotgun (WGS) entry which is preliminary data.</text>
</comment>
<gene>
    <name evidence="3" type="ORF">Pcinc_028751</name>
</gene>
<reference evidence="3" key="1">
    <citation type="submission" date="2023-10" db="EMBL/GenBank/DDBJ databases">
        <title>Genome assemblies of two species of porcelain crab, Petrolisthes cinctipes and Petrolisthes manimaculis (Anomura: Porcellanidae).</title>
        <authorList>
            <person name="Angst P."/>
        </authorList>
    </citation>
    <scope>NUCLEOTIDE SEQUENCE</scope>
    <source>
        <strain evidence="3">PB745_01</strain>
        <tissue evidence="3">Gill</tissue>
    </source>
</reference>
<keyword evidence="1" id="KW-0479">Metal-binding</keyword>